<feature type="transmembrane region" description="Helical" evidence="2">
    <location>
        <begin position="124"/>
        <end position="142"/>
    </location>
</feature>
<evidence type="ECO:0000256" key="1">
    <source>
        <dbReference type="SAM" id="MobiDB-lite"/>
    </source>
</evidence>
<comment type="caution">
    <text evidence="3">The sequence shown here is derived from an EMBL/GenBank/DDBJ whole genome shotgun (WGS) entry which is preliminary data.</text>
</comment>
<accession>A0ABW1PFE4</accession>
<feature type="region of interest" description="Disordered" evidence="1">
    <location>
        <begin position="335"/>
        <end position="396"/>
    </location>
</feature>
<reference evidence="4" key="1">
    <citation type="journal article" date="2019" name="Int. J. Syst. Evol. Microbiol.">
        <title>The Global Catalogue of Microorganisms (GCM) 10K type strain sequencing project: providing services to taxonomists for standard genome sequencing and annotation.</title>
        <authorList>
            <consortium name="The Broad Institute Genomics Platform"/>
            <consortium name="The Broad Institute Genome Sequencing Center for Infectious Disease"/>
            <person name="Wu L."/>
            <person name="Ma J."/>
        </authorList>
    </citation>
    <scope>NUCLEOTIDE SEQUENCE [LARGE SCALE GENOMIC DNA]</scope>
    <source>
        <strain evidence="4">CGMCC 4.7246</strain>
    </source>
</reference>
<evidence type="ECO:0000256" key="2">
    <source>
        <dbReference type="SAM" id="Phobius"/>
    </source>
</evidence>
<keyword evidence="2" id="KW-0812">Transmembrane</keyword>
<feature type="compositionally biased region" description="Polar residues" evidence="1">
    <location>
        <begin position="384"/>
        <end position="396"/>
    </location>
</feature>
<feature type="transmembrane region" description="Helical" evidence="2">
    <location>
        <begin position="100"/>
        <end position="118"/>
    </location>
</feature>
<protein>
    <submittedName>
        <fullName evidence="3">DUF1700 domain-containing protein</fullName>
    </submittedName>
</protein>
<dbReference type="Pfam" id="PF22564">
    <property type="entry name" value="HAAS"/>
    <property type="match status" value="1"/>
</dbReference>
<feature type="compositionally biased region" description="Pro residues" evidence="1">
    <location>
        <begin position="351"/>
        <end position="361"/>
    </location>
</feature>
<feature type="compositionally biased region" description="Low complexity" evidence="1">
    <location>
        <begin position="362"/>
        <end position="383"/>
    </location>
</feature>
<organism evidence="3 4">
    <name type="scientific">Saccharothrix lopnurensis</name>
    <dbReference type="NCBI Taxonomy" id="1670621"/>
    <lineage>
        <taxon>Bacteria</taxon>
        <taxon>Bacillati</taxon>
        <taxon>Actinomycetota</taxon>
        <taxon>Actinomycetes</taxon>
        <taxon>Pseudonocardiales</taxon>
        <taxon>Pseudonocardiaceae</taxon>
        <taxon>Saccharothrix</taxon>
    </lineage>
</organism>
<name>A0ABW1PFE4_9PSEU</name>
<keyword evidence="2" id="KW-1133">Transmembrane helix</keyword>
<gene>
    <name evidence="3" type="ORF">ACFP3R_30970</name>
</gene>
<evidence type="ECO:0000313" key="4">
    <source>
        <dbReference type="Proteomes" id="UP001596220"/>
    </source>
</evidence>
<feature type="transmembrane region" description="Helical" evidence="2">
    <location>
        <begin position="231"/>
        <end position="253"/>
    </location>
</feature>
<keyword evidence="4" id="KW-1185">Reference proteome</keyword>
<proteinExistence type="predicted"/>
<evidence type="ECO:0000313" key="3">
    <source>
        <dbReference type="EMBL" id="MFC6093716.1"/>
    </source>
</evidence>
<sequence length="396" mass="42008">MNTQTSAEVRDYVARMRAELSDLPATEVGEILDDAEAHVAEVAEEMGEGFSSAALTERLGTPEVYARELRVAAGYPPRAAGQPGAGTGTGTIRTAFLARFAFWALVVFTAVAFGFALQGGDGEALVALTALLAAVAAGLVFWRKELLPQVEALPETRALRDALGRAERSEAGHVLLSLRALQPAWWVVRALLVVAAGALVHHSDSTLLLALLLGALSLVAGPKARADRRWLWISLPATGFALGSLLLILGSLVGRLDQPTAPVSVYNNPQQSAPTNIYVFDKDGKPLTDVYLYDEDGRPIETPWYGCYSRREDNQYPRPRVEHDDRGCREISGVPFAAVIPNTPTSTTTTTPPPSLSPLPSTPSTQPVPSTQSAPQSAPPSTTGPVPSTASVAPTT</sequence>
<keyword evidence="2" id="KW-0472">Membrane</keyword>
<dbReference type="EMBL" id="JBHSQO010000048">
    <property type="protein sequence ID" value="MFC6093716.1"/>
    <property type="molecule type" value="Genomic_DNA"/>
</dbReference>
<dbReference type="RefSeq" id="WP_380641187.1">
    <property type="nucleotide sequence ID" value="NZ_JBHSQO010000048.1"/>
</dbReference>
<dbReference type="Proteomes" id="UP001596220">
    <property type="component" value="Unassembled WGS sequence"/>
</dbReference>